<dbReference type="Proteomes" id="UP000178127">
    <property type="component" value="Unassembled WGS sequence"/>
</dbReference>
<organism evidence="2 3">
    <name type="scientific">candidate division WWE3 bacterium RIFCSPHIGHO2_02_FULL_38_14</name>
    <dbReference type="NCBI Taxonomy" id="1802620"/>
    <lineage>
        <taxon>Bacteria</taxon>
        <taxon>Katanobacteria</taxon>
    </lineage>
</organism>
<dbReference type="EMBL" id="MEVD01000017">
    <property type="protein sequence ID" value="OGC52982.1"/>
    <property type="molecule type" value="Genomic_DNA"/>
</dbReference>
<accession>A0A1F4V706</accession>
<name>A0A1F4V706_UNCKA</name>
<proteinExistence type="predicted"/>
<dbReference type="AlphaFoldDB" id="A0A1F4V706"/>
<evidence type="ECO:0000256" key="1">
    <source>
        <dbReference type="SAM" id="MobiDB-lite"/>
    </source>
</evidence>
<evidence type="ECO:0000313" key="2">
    <source>
        <dbReference type="EMBL" id="OGC52982.1"/>
    </source>
</evidence>
<gene>
    <name evidence="2" type="ORF">A3D91_01555</name>
</gene>
<evidence type="ECO:0000313" key="3">
    <source>
        <dbReference type="Proteomes" id="UP000178127"/>
    </source>
</evidence>
<comment type="caution">
    <text evidence="2">The sequence shown here is derived from an EMBL/GenBank/DDBJ whole genome shotgun (WGS) entry which is preliminary data.</text>
</comment>
<reference evidence="2 3" key="1">
    <citation type="journal article" date="2016" name="Nat. Commun.">
        <title>Thousands of microbial genomes shed light on interconnected biogeochemical processes in an aquifer system.</title>
        <authorList>
            <person name="Anantharaman K."/>
            <person name="Brown C.T."/>
            <person name="Hug L.A."/>
            <person name="Sharon I."/>
            <person name="Castelle C.J."/>
            <person name="Probst A.J."/>
            <person name="Thomas B.C."/>
            <person name="Singh A."/>
            <person name="Wilkins M.J."/>
            <person name="Karaoz U."/>
            <person name="Brodie E.L."/>
            <person name="Williams K.H."/>
            <person name="Hubbard S.S."/>
            <person name="Banfield J.F."/>
        </authorList>
    </citation>
    <scope>NUCLEOTIDE SEQUENCE [LARGE SCALE GENOMIC DNA]</scope>
</reference>
<feature type="compositionally biased region" description="Acidic residues" evidence="1">
    <location>
        <begin position="78"/>
        <end position="95"/>
    </location>
</feature>
<sequence length="103" mass="11452">MALHFVSKVCVGCGNGFQTSNNSDKCYNCTLDDITHGNPPEEGDFNTARIVSGTLSAQERNYLQQDLESAELGRTTEEDTGDEEEDDDWEYDENEDARLGHEG</sequence>
<feature type="region of interest" description="Disordered" evidence="1">
    <location>
        <begin position="65"/>
        <end position="103"/>
    </location>
</feature>
<protein>
    <submittedName>
        <fullName evidence="2">Uncharacterized protein</fullName>
    </submittedName>
</protein>